<evidence type="ECO:0000256" key="1">
    <source>
        <dbReference type="SAM" id="SignalP"/>
    </source>
</evidence>
<protein>
    <recommendedName>
        <fullName evidence="4">Lipoprotein</fullName>
    </recommendedName>
</protein>
<dbReference type="EMBL" id="CAKXZS010000034">
    <property type="protein sequence ID" value="CAH2405273.1"/>
    <property type="molecule type" value="Genomic_DNA"/>
</dbReference>
<accession>A0ABN8K703</accession>
<keyword evidence="1" id="KW-0732">Signal</keyword>
<evidence type="ECO:0000313" key="3">
    <source>
        <dbReference type="Proteomes" id="UP001152604"/>
    </source>
</evidence>
<feature type="chain" id="PRO_5046886079" description="Lipoprotein" evidence="1">
    <location>
        <begin position="21"/>
        <end position="109"/>
    </location>
</feature>
<reference evidence="2" key="1">
    <citation type="submission" date="2022-03" db="EMBL/GenBank/DDBJ databases">
        <authorList>
            <person name="Brunel B."/>
        </authorList>
    </citation>
    <scope>NUCLEOTIDE SEQUENCE</scope>
    <source>
        <strain evidence="2">STM4922sample</strain>
    </source>
</reference>
<evidence type="ECO:0008006" key="4">
    <source>
        <dbReference type="Google" id="ProtNLM"/>
    </source>
</evidence>
<comment type="caution">
    <text evidence="2">The sequence shown here is derived from an EMBL/GenBank/DDBJ whole genome shotgun (WGS) entry which is preliminary data.</text>
</comment>
<name>A0ABN8K703_9HYPH</name>
<proteinExistence type="predicted"/>
<evidence type="ECO:0000313" key="2">
    <source>
        <dbReference type="EMBL" id="CAH2405273.1"/>
    </source>
</evidence>
<keyword evidence="3" id="KW-1185">Reference proteome</keyword>
<dbReference type="Proteomes" id="UP001152604">
    <property type="component" value="Unassembled WGS sequence"/>
</dbReference>
<feature type="signal peptide" evidence="1">
    <location>
        <begin position="1"/>
        <end position="20"/>
    </location>
</feature>
<dbReference type="PROSITE" id="PS51257">
    <property type="entry name" value="PROKAR_LIPOPROTEIN"/>
    <property type="match status" value="1"/>
</dbReference>
<dbReference type="RefSeq" id="WP_254027194.1">
    <property type="nucleotide sequence ID" value="NZ_CAKXZS010000034.1"/>
</dbReference>
<gene>
    <name evidence="2" type="ORF">MES4922_40159</name>
</gene>
<organism evidence="2 3">
    <name type="scientific">Mesorhizobium ventifaucium</name>
    <dbReference type="NCBI Taxonomy" id="666020"/>
    <lineage>
        <taxon>Bacteria</taxon>
        <taxon>Pseudomonadati</taxon>
        <taxon>Pseudomonadota</taxon>
        <taxon>Alphaproteobacteria</taxon>
        <taxon>Hyphomicrobiales</taxon>
        <taxon>Phyllobacteriaceae</taxon>
        <taxon>Mesorhizobium</taxon>
    </lineage>
</organism>
<sequence length="109" mass="10923">MRNACAALAAVLMISGCAMTLPVKGQSGDGSETFTGSATGQIDGAGTLSIVSNKGRTCKGDFVYITRREGSGTFTCSDGQSGPFTFVSTGTRGTGSGTLGGKPFTFSFG</sequence>